<feature type="compositionally biased region" description="Pro residues" evidence="1">
    <location>
        <begin position="201"/>
        <end position="211"/>
    </location>
</feature>
<evidence type="ECO:0000313" key="3">
    <source>
        <dbReference type="Proteomes" id="UP000054270"/>
    </source>
</evidence>
<sequence>MPPKKSPTQCTFNSDTVSPTIHSPTENEPPAQAHCGVDRAPGARVRLPSRSPNTKAVAGVPPEAPARSPLRHTQPRGRFEPAYGSRQWHHQNADLARHPAQSPLTELFPMCHLPAPVIPASRAGPGTPPEGPLSQAQQDTRQRALAHADAQPPQAGGAHEAQRTRQIGEGERGDSGAHAQRVDALPRYGHYDPRHVTAAPAPSPPHASPPRAPKEKRPRSSSSDARRVPGASSVFPRSPSSGQGGAPRGDPRAQAYQAPAAQAPPPAAHPQPAPITAPHIPSGNPRLAPQPPGPALPPPDAPHSTYSLVPAAPDPSPDANTPVRVPHRLQWLRLPAVPGGWTVAPAAQAGPWVPWHDGRTGGWMFAPPPPSPLWVPYPYAPGGWALVPPAQHGTLWVPLHGASLGWVLVPGAPADRGVVGRGARDR</sequence>
<dbReference type="OMA" id="ITAPHIP"/>
<dbReference type="AlphaFoldDB" id="A0A0D2MR24"/>
<proteinExistence type="predicted"/>
<feature type="compositionally biased region" description="Low complexity" evidence="1">
    <location>
        <begin position="276"/>
        <end position="287"/>
    </location>
</feature>
<protein>
    <submittedName>
        <fullName evidence="2">Uncharacterized protein</fullName>
    </submittedName>
</protein>
<reference evidence="3" key="1">
    <citation type="submission" date="2014-04" db="EMBL/GenBank/DDBJ databases">
        <title>Evolutionary Origins and Diversification of the Mycorrhizal Mutualists.</title>
        <authorList>
            <consortium name="DOE Joint Genome Institute"/>
            <consortium name="Mycorrhizal Genomics Consortium"/>
            <person name="Kohler A."/>
            <person name="Kuo A."/>
            <person name="Nagy L.G."/>
            <person name="Floudas D."/>
            <person name="Copeland A."/>
            <person name="Barry K.W."/>
            <person name="Cichocki N."/>
            <person name="Veneault-Fourrey C."/>
            <person name="LaButti K."/>
            <person name="Lindquist E.A."/>
            <person name="Lipzen A."/>
            <person name="Lundell T."/>
            <person name="Morin E."/>
            <person name="Murat C."/>
            <person name="Riley R."/>
            <person name="Ohm R."/>
            <person name="Sun H."/>
            <person name="Tunlid A."/>
            <person name="Henrissat B."/>
            <person name="Grigoriev I.V."/>
            <person name="Hibbett D.S."/>
            <person name="Martin F."/>
        </authorList>
    </citation>
    <scope>NUCLEOTIDE SEQUENCE [LARGE SCALE GENOMIC DNA]</scope>
    <source>
        <strain evidence="3">FD-334 SS-4</strain>
    </source>
</reference>
<feature type="compositionally biased region" description="Polar residues" evidence="1">
    <location>
        <begin position="1"/>
        <end position="26"/>
    </location>
</feature>
<feature type="region of interest" description="Disordered" evidence="1">
    <location>
        <begin position="115"/>
        <end position="321"/>
    </location>
</feature>
<feature type="compositionally biased region" description="Low complexity" evidence="1">
    <location>
        <begin position="252"/>
        <end position="261"/>
    </location>
</feature>
<evidence type="ECO:0000313" key="2">
    <source>
        <dbReference type="EMBL" id="KJA26448.1"/>
    </source>
</evidence>
<organism evidence="2 3">
    <name type="scientific">Hypholoma sublateritium (strain FD-334 SS-4)</name>
    <dbReference type="NCBI Taxonomy" id="945553"/>
    <lineage>
        <taxon>Eukaryota</taxon>
        <taxon>Fungi</taxon>
        <taxon>Dikarya</taxon>
        <taxon>Basidiomycota</taxon>
        <taxon>Agaricomycotina</taxon>
        <taxon>Agaricomycetes</taxon>
        <taxon>Agaricomycetidae</taxon>
        <taxon>Agaricales</taxon>
        <taxon>Agaricineae</taxon>
        <taxon>Strophariaceae</taxon>
        <taxon>Hypholoma</taxon>
    </lineage>
</organism>
<accession>A0A0D2MR24</accession>
<keyword evidence="3" id="KW-1185">Reference proteome</keyword>
<dbReference type="EMBL" id="KN817527">
    <property type="protein sequence ID" value="KJA26448.1"/>
    <property type="molecule type" value="Genomic_DNA"/>
</dbReference>
<feature type="compositionally biased region" description="Basic and acidic residues" evidence="1">
    <location>
        <begin position="160"/>
        <end position="175"/>
    </location>
</feature>
<evidence type="ECO:0000256" key="1">
    <source>
        <dbReference type="SAM" id="MobiDB-lite"/>
    </source>
</evidence>
<gene>
    <name evidence="2" type="ORF">HYPSUDRAFT_36162</name>
</gene>
<feature type="region of interest" description="Disordered" evidence="1">
    <location>
        <begin position="1"/>
        <end position="101"/>
    </location>
</feature>
<feature type="compositionally biased region" description="Pro residues" evidence="1">
    <location>
        <begin position="288"/>
        <end position="301"/>
    </location>
</feature>
<feature type="compositionally biased region" description="Pro residues" evidence="1">
    <location>
        <begin position="262"/>
        <end position="275"/>
    </location>
</feature>
<dbReference type="Proteomes" id="UP000054270">
    <property type="component" value="Unassembled WGS sequence"/>
</dbReference>
<name>A0A0D2MR24_HYPSF</name>